<protein>
    <recommendedName>
        <fullName evidence="3">Class I SAM-dependent methyltransferase</fullName>
    </recommendedName>
</protein>
<dbReference type="KEGG" id="dol:Dole_0584"/>
<gene>
    <name evidence="1" type="ordered locus">Dole_0584</name>
</gene>
<dbReference type="eggNOG" id="ENOG5032RYB">
    <property type="taxonomic scope" value="Bacteria"/>
</dbReference>
<dbReference type="HOGENOM" id="CLU_1048917_0_0_7"/>
<evidence type="ECO:0000313" key="2">
    <source>
        <dbReference type="Proteomes" id="UP000008561"/>
    </source>
</evidence>
<dbReference type="EMBL" id="CP000859">
    <property type="protein sequence ID" value="ABW66394.1"/>
    <property type="molecule type" value="Genomic_DNA"/>
</dbReference>
<reference evidence="1 2" key="1">
    <citation type="submission" date="2007-10" db="EMBL/GenBank/DDBJ databases">
        <title>Complete sequence of Desulfococcus oleovorans Hxd3.</title>
        <authorList>
            <consortium name="US DOE Joint Genome Institute"/>
            <person name="Copeland A."/>
            <person name="Lucas S."/>
            <person name="Lapidus A."/>
            <person name="Barry K."/>
            <person name="Glavina del Rio T."/>
            <person name="Dalin E."/>
            <person name="Tice H."/>
            <person name="Pitluck S."/>
            <person name="Kiss H."/>
            <person name="Brettin T."/>
            <person name="Bruce D."/>
            <person name="Detter J.C."/>
            <person name="Han C."/>
            <person name="Schmutz J."/>
            <person name="Larimer F."/>
            <person name="Land M."/>
            <person name="Hauser L."/>
            <person name="Kyrpides N."/>
            <person name="Kim E."/>
            <person name="Wawrik B."/>
            <person name="Richardson P."/>
        </authorList>
    </citation>
    <scope>NUCLEOTIDE SEQUENCE [LARGE SCALE GENOMIC DNA]</scope>
    <source>
        <strain evidence="2">DSM 6200 / JCM 39069 / Hxd3</strain>
    </source>
</reference>
<dbReference type="InterPro" id="IPR029063">
    <property type="entry name" value="SAM-dependent_MTases_sf"/>
</dbReference>
<dbReference type="AlphaFoldDB" id="A8ZU82"/>
<evidence type="ECO:0008006" key="3">
    <source>
        <dbReference type="Google" id="ProtNLM"/>
    </source>
</evidence>
<dbReference type="STRING" id="96561.Dole_0584"/>
<evidence type="ECO:0000313" key="1">
    <source>
        <dbReference type="EMBL" id="ABW66394.1"/>
    </source>
</evidence>
<dbReference type="SUPFAM" id="SSF53335">
    <property type="entry name" value="S-adenosyl-L-methionine-dependent methyltransferases"/>
    <property type="match status" value="1"/>
</dbReference>
<accession>A8ZU82</accession>
<keyword evidence="2" id="KW-1185">Reference proteome</keyword>
<name>A8ZU82_DESOH</name>
<dbReference type="RefSeq" id="WP_012174013.1">
    <property type="nucleotide sequence ID" value="NC_009943.1"/>
</dbReference>
<dbReference type="OrthoDB" id="932345at2"/>
<proteinExistence type="predicted"/>
<sequence length="280" mass="31779">MTPSRPEHWSLHARQWRHIGPPLRPCTQDIRIFEQRIAAWHAETRPADDSVALLLGVTPEIAAMSWPARTRLLAVDHNLDMVRYVWPGEAGCADSMAVCGRWQQMPVRKAAVSMVIGDGCFILMDFPEGYRRVADVLHQVLLPGGCLISRFFTRPAKAPTVSQLMAGLENGTIRSFDAFRIQLAMALQGDDVEKGVCLNDVWQAWQNADIDKEQIARNLGWTPEAMALMDNYRGQPTRYFLPTQKEVGQIFGERFDLVEFFTGDYEMADLCPIMRFVPQR</sequence>
<organism evidence="1 2">
    <name type="scientific">Desulfosudis oleivorans (strain DSM 6200 / JCM 39069 / Hxd3)</name>
    <name type="common">Desulfococcus oleovorans</name>
    <dbReference type="NCBI Taxonomy" id="96561"/>
    <lineage>
        <taxon>Bacteria</taxon>
        <taxon>Pseudomonadati</taxon>
        <taxon>Thermodesulfobacteriota</taxon>
        <taxon>Desulfobacteria</taxon>
        <taxon>Desulfobacterales</taxon>
        <taxon>Desulfosudaceae</taxon>
        <taxon>Desulfosudis</taxon>
    </lineage>
</organism>
<dbReference type="Proteomes" id="UP000008561">
    <property type="component" value="Chromosome"/>
</dbReference>